<evidence type="ECO:0000256" key="1">
    <source>
        <dbReference type="ARBA" id="ARBA00022490"/>
    </source>
</evidence>
<dbReference type="InterPro" id="IPR010914">
    <property type="entry name" value="RsgA_GTPase_dom"/>
</dbReference>
<feature type="binding site" evidence="10">
    <location>
        <begin position="164"/>
        <end position="172"/>
    </location>
    <ligand>
        <name>GTP</name>
        <dbReference type="ChEBI" id="CHEBI:37565"/>
    </ligand>
</feature>
<evidence type="ECO:0000256" key="8">
    <source>
        <dbReference type="ARBA" id="ARBA00022884"/>
    </source>
</evidence>
<dbReference type="PANTHER" id="PTHR32120:SF11">
    <property type="entry name" value="SMALL RIBOSOMAL SUBUNIT BIOGENESIS GTPASE RSGA 1, MITOCHONDRIAL-RELATED"/>
    <property type="match status" value="1"/>
</dbReference>
<keyword evidence="8 10" id="KW-0694">RNA-binding</keyword>
<dbReference type="CDD" id="cd01854">
    <property type="entry name" value="YjeQ_EngC"/>
    <property type="match status" value="1"/>
</dbReference>
<dbReference type="GO" id="GO:0005737">
    <property type="term" value="C:cytoplasm"/>
    <property type="evidence" value="ECO:0007669"/>
    <property type="project" value="UniProtKB-SubCell"/>
</dbReference>
<keyword evidence="4 10" id="KW-0699">rRNA-binding</keyword>
<keyword evidence="9 10" id="KW-0342">GTP-binding</keyword>
<gene>
    <name evidence="10 13" type="primary">rsgA</name>
    <name evidence="13" type="ORF">LKD45_10785</name>
</gene>
<dbReference type="EMBL" id="JAJEQF010000029">
    <property type="protein sequence ID" value="MCC2168168.1"/>
    <property type="molecule type" value="Genomic_DNA"/>
</dbReference>
<dbReference type="PROSITE" id="PS50936">
    <property type="entry name" value="ENGC_GTPASE"/>
    <property type="match status" value="1"/>
</dbReference>
<dbReference type="Gene3D" id="3.40.50.300">
    <property type="entry name" value="P-loop containing nucleotide triphosphate hydrolases"/>
    <property type="match status" value="1"/>
</dbReference>
<dbReference type="InterPro" id="IPR027417">
    <property type="entry name" value="P-loop_NTPase"/>
</dbReference>
<dbReference type="InterPro" id="IPR012340">
    <property type="entry name" value="NA-bd_OB-fold"/>
</dbReference>
<evidence type="ECO:0000256" key="9">
    <source>
        <dbReference type="ARBA" id="ARBA00023134"/>
    </source>
</evidence>
<evidence type="ECO:0000256" key="10">
    <source>
        <dbReference type="HAMAP-Rule" id="MF_01820"/>
    </source>
</evidence>
<dbReference type="CDD" id="cd04466">
    <property type="entry name" value="S1_YloQ_GTPase"/>
    <property type="match status" value="1"/>
</dbReference>
<proteinExistence type="inferred from homology"/>
<evidence type="ECO:0000256" key="7">
    <source>
        <dbReference type="ARBA" id="ARBA00022833"/>
    </source>
</evidence>
<dbReference type="GO" id="GO:0005525">
    <property type="term" value="F:GTP binding"/>
    <property type="evidence" value="ECO:0007669"/>
    <property type="project" value="UniProtKB-UniRule"/>
</dbReference>
<dbReference type="GO" id="GO:0003924">
    <property type="term" value="F:GTPase activity"/>
    <property type="evidence" value="ECO:0007669"/>
    <property type="project" value="UniProtKB-UniRule"/>
</dbReference>
<feature type="binding site" evidence="10">
    <location>
        <position position="259"/>
    </location>
    <ligand>
        <name>Zn(2+)</name>
        <dbReference type="ChEBI" id="CHEBI:29105"/>
    </ligand>
</feature>
<feature type="binding site" evidence="10">
    <location>
        <begin position="113"/>
        <end position="116"/>
    </location>
    <ligand>
        <name>GTP</name>
        <dbReference type="ChEBI" id="CHEBI:37565"/>
    </ligand>
</feature>
<dbReference type="InterPro" id="IPR031944">
    <property type="entry name" value="RsgA_N"/>
</dbReference>
<dbReference type="PROSITE" id="PS51721">
    <property type="entry name" value="G_CP"/>
    <property type="match status" value="1"/>
</dbReference>
<dbReference type="Pfam" id="PF16745">
    <property type="entry name" value="RsgA_N"/>
    <property type="match status" value="1"/>
</dbReference>
<comment type="function">
    <text evidence="10">One of several proteins that assist in the late maturation steps of the functional core of the 30S ribosomal subunit. Helps release RbfA from mature subunits. May play a role in the assembly of ribosomal proteins into the subunit. Circularly permuted GTPase that catalyzes slow GTP hydrolysis, GTPase activity is stimulated by the 30S ribosomal subunit.</text>
</comment>
<dbReference type="InterPro" id="IPR004881">
    <property type="entry name" value="Ribosome_biogen_GTPase_RsgA"/>
</dbReference>
<comment type="subunit">
    <text evidence="10">Monomer. Associates with 30S ribosomal subunit, binds 16S rRNA.</text>
</comment>
<dbReference type="PANTHER" id="PTHR32120">
    <property type="entry name" value="SMALL RIBOSOMAL SUBUNIT BIOGENESIS GTPASE RSGA"/>
    <property type="match status" value="1"/>
</dbReference>
<dbReference type="GO" id="GO:0019843">
    <property type="term" value="F:rRNA binding"/>
    <property type="evidence" value="ECO:0007669"/>
    <property type="project" value="UniProtKB-KW"/>
</dbReference>
<sequence>MQGKIIRGIGGFYYVHTHQGVYECRARGIFRKDKEKPLPGDLVSISVLDETEKKGNLDEILPRTNSLIRPAVANVDQALVIFALVSPKPNFNLLDRFLVLMEKQEIPALICMNKTDLASDEMVAEVRGRYRTSGYPLLFVSAAQKEGIEAIREYLRGKTTTVAGPSGVGKSSLINLLQDGVQMQTGAVSEKIERGRHTTRHTELMWVEEDTYILDTPGFSSIELFDIEKEELGGYFPEIAAHAGDCRFRGCAHLAEPDCAVKEAVDNGEISKGRYENYQLFYEDLKKTAGYGRRRDT</sequence>
<comment type="similarity">
    <text evidence="10">Belongs to the TRAFAC class YlqF/YawG GTPase family. RsgA subfamily.</text>
</comment>
<evidence type="ECO:0000256" key="3">
    <source>
        <dbReference type="ARBA" id="ARBA00022723"/>
    </source>
</evidence>
<evidence type="ECO:0000256" key="5">
    <source>
        <dbReference type="ARBA" id="ARBA00022741"/>
    </source>
</evidence>
<evidence type="ECO:0000259" key="12">
    <source>
        <dbReference type="PROSITE" id="PS51721"/>
    </source>
</evidence>
<evidence type="ECO:0000313" key="13">
    <source>
        <dbReference type="EMBL" id="MCC2168168.1"/>
    </source>
</evidence>
<keyword evidence="3 10" id="KW-0479">Metal-binding</keyword>
<feature type="domain" description="CP-type G" evidence="12">
    <location>
        <begin position="64"/>
        <end position="222"/>
    </location>
</feature>
<protein>
    <recommendedName>
        <fullName evidence="10">Small ribosomal subunit biogenesis GTPase RsgA</fullName>
        <ecNumber evidence="10">3.6.1.-</ecNumber>
    </recommendedName>
</protein>
<reference evidence="13 14" key="1">
    <citation type="submission" date="2021-10" db="EMBL/GenBank/DDBJ databases">
        <title>Anaerobic single-cell dispensing facilitates the cultivation of human gut bacteria.</title>
        <authorList>
            <person name="Afrizal A."/>
        </authorList>
    </citation>
    <scope>NUCLEOTIDE SEQUENCE [LARGE SCALE GENOMIC DNA]</scope>
    <source>
        <strain evidence="13 14">CLA-AA-H244</strain>
    </source>
</reference>
<accession>A0AAE3DNW6</accession>
<comment type="caution">
    <text evidence="13">The sequence shown here is derived from an EMBL/GenBank/DDBJ whole genome shotgun (WGS) entry which is preliminary data.</text>
</comment>
<organism evidence="13 14">
    <name type="scientific">Gallintestinimicrobium propionicum</name>
    <dbReference type="NCBI Taxonomy" id="2981770"/>
    <lineage>
        <taxon>Bacteria</taxon>
        <taxon>Bacillati</taxon>
        <taxon>Bacillota</taxon>
        <taxon>Clostridia</taxon>
        <taxon>Lachnospirales</taxon>
        <taxon>Lachnospiraceae</taxon>
        <taxon>Gallintestinimicrobium</taxon>
    </lineage>
</organism>
<dbReference type="EC" id="3.6.1.-" evidence="10"/>
<dbReference type="AlphaFoldDB" id="A0AAE3DNW6"/>
<dbReference type="SUPFAM" id="SSF50249">
    <property type="entry name" value="Nucleic acid-binding proteins"/>
    <property type="match status" value="1"/>
</dbReference>
<dbReference type="GO" id="GO:0042274">
    <property type="term" value="P:ribosomal small subunit biogenesis"/>
    <property type="evidence" value="ECO:0007669"/>
    <property type="project" value="UniProtKB-UniRule"/>
</dbReference>
<dbReference type="NCBIfam" id="TIGR00157">
    <property type="entry name" value="ribosome small subunit-dependent GTPase A"/>
    <property type="match status" value="1"/>
</dbReference>
<comment type="cofactor">
    <cofactor evidence="10">
        <name>Zn(2+)</name>
        <dbReference type="ChEBI" id="CHEBI:29105"/>
    </cofactor>
    <text evidence="10">Binds 1 zinc ion per subunit.</text>
</comment>
<keyword evidence="7 10" id="KW-0862">Zinc</keyword>
<dbReference type="GO" id="GO:0046872">
    <property type="term" value="F:metal ion binding"/>
    <property type="evidence" value="ECO:0007669"/>
    <property type="project" value="UniProtKB-KW"/>
</dbReference>
<name>A0AAE3DNW6_9FIRM</name>
<feature type="binding site" evidence="10">
    <location>
        <position position="246"/>
    </location>
    <ligand>
        <name>Zn(2+)</name>
        <dbReference type="ChEBI" id="CHEBI:29105"/>
    </ligand>
</feature>
<evidence type="ECO:0000256" key="2">
    <source>
        <dbReference type="ARBA" id="ARBA00022517"/>
    </source>
</evidence>
<dbReference type="SUPFAM" id="SSF52540">
    <property type="entry name" value="P-loop containing nucleoside triphosphate hydrolases"/>
    <property type="match status" value="1"/>
</dbReference>
<evidence type="ECO:0000259" key="11">
    <source>
        <dbReference type="PROSITE" id="PS50936"/>
    </source>
</evidence>
<dbReference type="Gene3D" id="1.10.40.50">
    <property type="entry name" value="Probable gtpase engc, domain 3"/>
    <property type="match status" value="1"/>
</dbReference>
<feature type="binding site" evidence="10">
    <location>
        <position position="253"/>
    </location>
    <ligand>
        <name>Zn(2+)</name>
        <dbReference type="ChEBI" id="CHEBI:29105"/>
    </ligand>
</feature>
<keyword evidence="2 10" id="KW-0690">Ribosome biogenesis</keyword>
<comment type="subcellular location">
    <subcellularLocation>
        <location evidence="10">Cytoplasm</location>
    </subcellularLocation>
</comment>
<keyword evidence="6 10" id="KW-0378">Hydrolase</keyword>
<keyword evidence="5 10" id="KW-0547">Nucleotide-binding</keyword>
<evidence type="ECO:0000313" key="14">
    <source>
        <dbReference type="Proteomes" id="UP001199355"/>
    </source>
</evidence>
<dbReference type="RefSeq" id="WP_308728520.1">
    <property type="nucleotide sequence ID" value="NZ_JAJEQF010000029.1"/>
</dbReference>
<dbReference type="Proteomes" id="UP001199355">
    <property type="component" value="Unassembled WGS sequence"/>
</dbReference>
<keyword evidence="14" id="KW-1185">Reference proteome</keyword>
<dbReference type="Gene3D" id="2.40.50.140">
    <property type="entry name" value="Nucleic acid-binding proteins"/>
    <property type="match status" value="1"/>
</dbReference>
<dbReference type="InterPro" id="IPR030378">
    <property type="entry name" value="G_CP_dom"/>
</dbReference>
<dbReference type="HAMAP" id="MF_01820">
    <property type="entry name" value="GTPase_RsgA"/>
    <property type="match status" value="1"/>
</dbReference>
<evidence type="ECO:0000256" key="4">
    <source>
        <dbReference type="ARBA" id="ARBA00022730"/>
    </source>
</evidence>
<evidence type="ECO:0000256" key="6">
    <source>
        <dbReference type="ARBA" id="ARBA00022801"/>
    </source>
</evidence>
<feature type="binding site" evidence="10">
    <location>
        <position position="251"/>
    </location>
    <ligand>
        <name>Zn(2+)</name>
        <dbReference type="ChEBI" id="CHEBI:29105"/>
    </ligand>
</feature>
<feature type="domain" description="EngC GTPase" evidence="11">
    <location>
        <begin position="73"/>
        <end position="220"/>
    </location>
</feature>
<dbReference type="Pfam" id="PF03193">
    <property type="entry name" value="RsgA_GTPase"/>
    <property type="match status" value="1"/>
</dbReference>
<keyword evidence="1 10" id="KW-0963">Cytoplasm</keyword>